<evidence type="ECO:0000313" key="1">
    <source>
        <dbReference type="EMBL" id="AFZ22463.1"/>
    </source>
</evidence>
<dbReference type="EMBL" id="CP003642">
    <property type="protein sequence ID" value="AFZ22463.1"/>
    <property type="molecule type" value="Genomic_DNA"/>
</dbReference>
<dbReference type="Proteomes" id="UP000010475">
    <property type="component" value="Chromosome"/>
</dbReference>
<gene>
    <name evidence="1" type="ORF">Cylst_0083</name>
</gene>
<reference evidence="1 2" key="1">
    <citation type="submission" date="2012-06" db="EMBL/GenBank/DDBJ databases">
        <title>Finished chromosome of genome of Cylindrospermum stagnale PCC 7417.</title>
        <authorList>
            <consortium name="US DOE Joint Genome Institute"/>
            <person name="Gugger M."/>
            <person name="Coursin T."/>
            <person name="Rippka R."/>
            <person name="Tandeau De Marsac N."/>
            <person name="Huntemann M."/>
            <person name="Wei C.-L."/>
            <person name="Han J."/>
            <person name="Detter J.C."/>
            <person name="Han C."/>
            <person name="Tapia R."/>
            <person name="Chen A."/>
            <person name="Kyrpides N."/>
            <person name="Mavromatis K."/>
            <person name="Markowitz V."/>
            <person name="Szeto E."/>
            <person name="Ivanova N."/>
            <person name="Pagani I."/>
            <person name="Pati A."/>
            <person name="Goodwin L."/>
            <person name="Nordberg H.P."/>
            <person name="Cantor M.N."/>
            <person name="Hua S.X."/>
            <person name="Woyke T."/>
            <person name="Kerfeld C.A."/>
        </authorList>
    </citation>
    <scope>NUCLEOTIDE SEQUENCE [LARGE SCALE GENOMIC DNA]</scope>
    <source>
        <strain evidence="1 2">PCC 7417</strain>
    </source>
</reference>
<evidence type="ECO:0000313" key="2">
    <source>
        <dbReference type="Proteomes" id="UP000010475"/>
    </source>
</evidence>
<sequence>MKLTTLKSTAQLFAFVTLFCGMTRNKVVDNSNTNPSIDTAIKPKTLSSYSPNINYLKPFDTAFLAYHMMGLNKF</sequence>
<proteinExistence type="predicted"/>
<dbReference type="KEGG" id="csg:Cylst_0083"/>
<organism evidence="1 2">
    <name type="scientific">Cylindrospermum stagnale PCC 7417</name>
    <dbReference type="NCBI Taxonomy" id="56107"/>
    <lineage>
        <taxon>Bacteria</taxon>
        <taxon>Bacillati</taxon>
        <taxon>Cyanobacteriota</taxon>
        <taxon>Cyanophyceae</taxon>
        <taxon>Nostocales</taxon>
        <taxon>Nostocaceae</taxon>
        <taxon>Cylindrospermum</taxon>
    </lineage>
</organism>
<dbReference type="RefSeq" id="WP_015205722.1">
    <property type="nucleotide sequence ID" value="NC_019757.1"/>
</dbReference>
<name>K9WQJ5_9NOST</name>
<accession>K9WQJ5</accession>
<dbReference type="AlphaFoldDB" id="K9WQJ5"/>
<protein>
    <submittedName>
        <fullName evidence="1">Uncharacterized protein</fullName>
    </submittedName>
</protein>
<dbReference type="OrthoDB" id="490980at2"/>
<keyword evidence="2" id="KW-1185">Reference proteome</keyword>
<dbReference type="HOGENOM" id="CLU_2681568_0_0_3"/>